<evidence type="ECO:0000256" key="3">
    <source>
        <dbReference type="ARBA" id="ARBA00023014"/>
    </source>
</evidence>
<protein>
    <submittedName>
        <fullName evidence="5">(4Fe-4S)-binding protein</fullName>
    </submittedName>
</protein>
<keyword evidence="6" id="KW-1185">Reference proteome</keyword>
<dbReference type="GO" id="GO:0051536">
    <property type="term" value="F:iron-sulfur cluster binding"/>
    <property type="evidence" value="ECO:0007669"/>
    <property type="project" value="UniProtKB-KW"/>
</dbReference>
<evidence type="ECO:0000259" key="4">
    <source>
        <dbReference type="PROSITE" id="PS51379"/>
    </source>
</evidence>
<dbReference type="Proteomes" id="UP000216024">
    <property type="component" value="Unassembled WGS sequence"/>
</dbReference>
<sequence length="286" mass="31012">MQLVVISGKGGTGKTTVAASFAYLNKESIKVDCDVDASNLNIVLQGENIASSQFIGAKIAKIDKNKCIECGKCSEVCRFGAIKNNKIIELKCEGCAACKAVCPVDAITLEDEVTGETIITKTDAGILSRAEMVVGAEGSGKLVTEVRKNAMEYRKNNELMILDGTPGIGCAVMASITGCDVALIVIEPTQSGLNDFKRILSLIDHFGVKPLACINKYDINEDMTLEIQKYCENESVEVLGKIPFDPIVQKAVNELKPVICYEDSIAGKEIKNIWENIYKKYKEGIL</sequence>
<dbReference type="SUPFAM" id="SSF52540">
    <property type="entry name" value="P-loop containing nucleoside triphosphate hydrolases"/>
    <property type="match status" value="1"/>
</dbReference>
<dbReference type="SUPFAM" id="SSF54862">
    <property type="entry name" value="4Fe-4S ferredoxins"/>
    <property type="match status" value="1"/>
</dbReference>
<keyword evidence="1" id="KW-0479">Metal-binding</keyword>
<evidence type="ECO:0000256" key="1">
    <source>
        <dbReference type="ARBA" id="ARBA00022723"/>
    </source>
</evidence>
<comment type="caution">
    <text evidence="5">The sequence shown here is derived from an EMBL/GenBank/DDBJ whole genome shotgun (WGS) entry which is preliminary data.</text>
</comment>
<reference evidence="5 6" key="1">
    <citation type="submission" date="2017-06" db="EMBL/GenBank/DDBJ databases">
        <title>Draft genome sequence of anaerobic fermentative bacterium Anaeromicrobium sediminis DY2726D isolated from West Pacific Ocean sediments.</title>
        <authorList>
            <person name="Zeng X."/>
        </authorList>
    </citation>
    <scope>NUCLEOTIDE SEQUENCE [LARGE SCALE GENOMIC DNA]</scope>
    <source>
        <strain evidence="5 6">DY2726D</strain>
    </source>
</reference>
<accession>A0A267MNC2</accession>
<keyword evidence="2" id="KW-0408">Iron</keyword>
<dbReference type="PROSITE" id="PS00198">
    <property type="entry name" value="4FE4S_FER_1"/>
    <property type="match status" value="1"/>
</dbReference>
<dbReference type="InterPro" id="IPR017896">
    <property type="entry name" value="4Fe4S_Fe-S-bd"/>
</dbReference>
<evidence type="ECO:0000313" key="5">
    <source>
        <dbReference type="EMBL" id="PAB60418.1"/>
    </source>
</evidence>
<proteinExistence type="predicted"/>
<dbReference type="InterPro" id="IPR002586">
    <property type="entry name" value="CobQ/CobB/MinD/ParA_Nub-bd_dom"/>
</dbReference>
<dbReference type="PANTHER" id="PTHR43534:SF1">
    <property type="entry name" value="4FE-4S CLUSTER CONTAINING PARA FAMILY ATPASE PROTEIN"/>
    <property type="match status" value="1"/>
</dbReference>
<dbReference type="InterPro" id="IPR027417">
    <property type="entry name" value="P-loop_NTPase"/>
</dbReference>
<dbReference type="InterPro" id="IPR017900">
    <property type="entry name" value="4Fe4S_Fe_S_CS"/>
</dbReference>
<organism evidence="5 6">
    <name type="scientific">Anaeromicrobium sediminis</name>
    <dbReference type="NCBI Taxonomy" id="1478221"/>
    <lineage>
        <taxon>Bacteria</taxon>
        <taxon>Bacillati</taxon>
        <taxon>Bacillota</taxon>
        <taxon>Clostridia</taxon>
        <taxon>Peptostreptococcales</taxon>
        <taxon>Thermotaleaceae</taxon>
        <taxon>Anaeromicrobium</taxon>
    </lineage>
</organism>
<dbReference type="PANTHER" id="PTHR43534">
    <property type="entry name" value="MIND SUPERFAMILY P-LOOP ATPASE CONTAINING AN INSERTED FERREDOXIN DOMAIN"/>
    <property type="match status" value="1"/>
</dbReference>
<dbReference type="EMBL" id="NIBG01000003">
    <property type="protein sequence ID" value="PAB60418.1"/>
    <property type="molecule type" value="Genomic_DNA"/>
</dbReference>
<dbReference type="Pfam" id="PF00037">
    <property type="entry name" value="Fer4"/>
    <property type="match status" value="2"/>
</dbReference>
<feature type="domain" description="4Fe-4S ferredoxin-type" evidence="4">
    <location>
        <begin position="58"/>
        <end position="87"/>
    </location>
</feature>
<dbReference type="PROSITE" id="PS51379">
    <property type="entry name" value="4FE4S_FER_2"/>
    <property type="match status" value="2"/>
</dbReference>
<dbReference type="Pfam" id="PF01656">
    <property type="entry name" value="CbiA"/>
    <property type="match status" value="1"/>
</dbReference>
<evidence type="ECO:0000256" key="2">
    <source>
        <dbReference type="ARBA" id="ARBA00023004"/>
    </source>
</evidence>
<evidence type="ECO:0000313" key="6">
    <source>
        <dbReference type="Proteomes" id="UP000216024"/>
    </source>
</evidence>
<name>A0A267MNC2_9FIRM</name>
<feature type="domain" description="4Fe-4S ferredoxin-type" evidence="4">
    <location>
        <begin position="91"/>
        <end position="112"/>
    </location>
</feature>
<keyword evidence="3" id="KW-0411">Iron-sulfur</keyword>
<dbReference type="GO" id="GO:0046872">
    <property type="term" value="F:metal ion binding"/>
    <property type="evidence" value="ECO:0007669"/>
    <property type="project" value="UniProtKB-KW"/>
</dbReference>
<dbReference type="Gene3D" id="3.40.50.300">
    <property type="entry name" value="P-loop containing nucleotide triphosphate hydrolases"/>
    <property type="match status" value="1"/>
</dbReference>
<dbReference type="CDD" id="cd03110">
    <property type="entry name" value="SIMIBI_bact_arch"/>
    <property type="match status" value="1"/>
</dbReference>
<dbReference type="OrthoDB" id="9778602at2"/>
<dbReference type="RefSeq" id="WP_095131907.1">
    <property type="nucleotide sequence ID" value="NZ_NIBG01000003.1"/>
</dbReference>
<dbReference type="Gene3D" id="3.30.70.20">
    <property type="match status" value="1"/>
</dbReference>
<gene>
    <name evidence="5" type="ORF">CCE28_05855</name>
</gene>
<dbReference type="AlphaFoldDB" id="A0A267MNC2"/>